<organism evidence="2 3">
    <name type="scientific">Neorhizobium alkalisoli</name>
    <dbReference type="NCBI Taxonomy" id="528178"/>
    <lineage>
        <taxon>Bacteria</taxon>
        <taxon>Pseudomonadati</taxon>
        <taxon>Pseudomonadota</taxon>
        <taxon>Alphaproteobacteria</taxon>
        <taxon>Hyphomicrobiales</taxon>
        <taxon>Rhizobiaceae</taxon>
        <taxon>Rhizobium/Agrobacterium group</taxon>
        <taxon>Neorhizobium</taxon>
    </lineage>
</organism>
<dbReference type="Proteomes" id="UP000320653">
    <property type="component" value="Unassembled WGS sequence"/>
</dbReference>
<dbReference type="EMBL" id="VIWP01000004">
    <property type="protein sequence ID" value="TWF53326.1"/>
    <property type="molecule type" value="Genomic_DNA"/>
</dbReference>
<proteinExistence type="predicted"/>
<evidence type="ECO:0000256" key="1">
    <source>
        <dbReference type="SAM" id="MobiDB-lite"/>
    </source>
</evidence>
<dbReference type="SUPFAM" id="SSF48452">
    <property type="entry name" value="TPR-like"/>
    <property type="match status" value="1"/>
</dbReference>
<feature type="region of interest" description="Disordered" evidence="1">
    <location>
        <begin position="37"/>
        <end position="68"/>
    </location>
</feature>
<dbReference type="OrthoDB" id="7324591at2"/>
<dbReference type="InterPro" id="IPR011990">
    <property type="entry name" value="TPR-like_helical_dom_sf"/>
</dbReference>
<feature type="compositionally biased region" description="Basic and acidic residues" evidence="1">
    <location>
        <begin position="39"/>
        <end position="53"/>
    </location>
</feature>
<keyword evidence="3" id="KW-1185">Reference proteome</keyword>
<sequence length="799" mass="87019">MKVWLISLAAAGVTAGWLLHEHRQPAVDSWPLTGTVSARDPEFSDPALRDGKTQRLSSPSGNVGEVSQPLPAPLVVAQSMTTAPSANQNSQPAQPGTAEPSRLTTIAQALVTPQVPADPDAPVVDESALRYFAARGDAARLQAEISRLRALYPTWTPPADPLAVRANGDPQLENMWQLYAQSRYEDLRKAIAQRQATEPAWQVPQDLLDRLKLAEARSSLTASSDRKDYEAVIRTAAENPSLLTCAETDVLWRVAEAFADTDKKGRARDAYAYVLDNCDSPAERVATVQKASELLPPDMLDTLLAKERTPPGGQPEFETLRDDLARRFVADGNTDPKLVVPDKYLTRLEQLADKQDKASDALLLGWYYYRRDNLGGAERWFRRAHSKEDTASSSEGLALTLIKQNSPGEAENVLYRWRDTSDGTKAAYMASVANLLAQDPPPVIQETVLARMAPIVIAARDAAAAQQFGWYARAMRQPATAAEWFGAALNWKRDDEPSAYGLALSRNDLGDRAGLANLQRTWGQSSERIAEIGRPLNAAAGQPAARGARQPAEVPVQYRPTAQQVPDRAPSYTSPAYQQPAYQQQNYQQAYQQPAYQQQPVERAPRQQQVAAAPAPSRVQRPAPARASAPRGCAVDADLRGGTPEQSLSRGWCLMDLNRPLEAVQAFEAASASSSQVTRSDAAYGRSLAYLRVGLTDNASAAAAAAKQPNTRAVELQSAILSNRAVNAFKLGHYNQALIALDQRAQIVPEQNDLLLLRGYSYLNVGRRPDAVRIFQALASTGSADGQRALADLIYPPEN</sequence>
<name>A0A561QSR3_9HYPH</name>
<gene>
    <name evidence="2" type="ORF">FHW37_104605</name>
</gene>
<accession>A0A561QSR3</accession>
<reference evidence="2 3" key="1">
    <citation type="submission" date="2019-06" db="EMBL/GenBank/DDBJ databases">
        <title>Sorghum-associated microbial communities from plants grown in Nebraska, USA.</title>
        <authorList>
            <person name="Schachtman D."/>
        </authorList>
    </citation>
    <scope>NUCLEOTIDE SEQUENCE [LARGE SCALE GENOMIC DNA]</scope>
    <source>
        <strain evidence="2 3">1225</strain>
    </source>
</reference>
<evidence type="ECO:0000313" key="2">
    <source>
        <dbReference type="EMBL" id="TWF53326.1"/>
    </source>
</evidence>
<dbReference type="Gene3D" id="1.25.40.10">
    <property type="entry name" value="Tetratricopeptide repeat domain"/>
    <property type="match status" value="1"/>
</dbReference>
<comment type="caution">
    <text evidence="2">The sequence shown here is derived from an EMBL/GenBank/DDBJ whole genome shotgun (WGS) entry which is preliminary data.</text>
</comment>
<feature type="region of interest" description="Disordered" evidence="1">
    <location>
        <begin position="561"/>
        <end position="647"/>
    </location>
</feature>
<feature type="compositionally biased region" description="Low complexity" evidence="1">
    <location>
        <begin position="575"/>
        <end position="631"/>
    </location>
</feature>
<protein>
    <submittedName>
        <fullName evidence="2">Uncharacterized protein</fullName>
    </submittedName>
</protein>
<evidence type="ECO:0000313" key="3">
    <source>
        <dbReference type="Proteomes" id="UP000320653"/>
    </source>
</evidence>
<dbReference type="AlphaFoldDB" id="A0A561QSR3"/>